<dbReference type="PANTHER" id="PTHR11693:SF22">
    <property type="entry name" value="ATP SYNTHASE SUBUNIT GAMMA, MITOCHONDRIAL"/>
    <property type="match status" value="1"/>
</dbReference>
<evidence type="ECO:0000256" key="7">
    <source>
        <dbReference type="ARBA" id="ARBA00023136"/>
    </source>
</evidence>
<evidence type="ECO:0000256" key="5">
    <source>
        <dbReference type="ARBA" id="ARBA00022781"/>
    </source>
</evidence>
<dbReference type="EMBL" id="LANP01000005">
    <property type="protein sequence ID" value="KJV56921.1"/>
    <property type="molecule type" value="Genomic_DNA"/>
</dbReference>
<dbReference type="PATRIC" id="fig|1359168.3.peg.1054"/>
<evidence type="ECO:0000256" key="4">
    <source>
        <dbReference type="ARBA" id="ARBA00022448"/>
    </source>
</evidence>
<dbReference type="InterPro" id="IPR000131">
    <property type="entry name" value="ATP_synth_F1_gsu"/>
</dbReference>
<evidence type="ECO:0000313" key="10">
    <source>
        <dbReference type="EMBL" id="KJV56921.1"/>
    </source>
</evidence>
<dbReference type="SUPFAM" id="SSF52943">
    <property type="entry name" value="ATP synthase (F1-ATPase), gamma subunit"/>
    <property type="match status" value="1"/>
</dbReference>
<evidence type="ECO:0000256" key="3">
    <source>
        <dbReference type="ARBA" id="ARBA00007681"/>
    </source>
</evidence>
<comment type="subcellular location">
    <subcellularLocation>
        <location evidence="2">Membrane</location>
        <topology evidence="2">Peripheral membrane protein</topology>
    </subcellularLocation>
</comment>
<keyword evidence="5" id="KW-0375">Hydrogen ion transport</keyword>
<keyword evidence="4" id="KW-0813">Transport</keyword>
<name>A0A0F3MMN5_9RICK</name>
<evidence type="ECO:0000313" key="11">
    <source>
        <dbReference type="Proteomes" id="UP000033616"/>
    </source>
</evidence>
<keyword evidence="8" id="KW-0139">CF(1)</keyword>
<proteinExistence type="inferred from homology"/>
<keyword evidence="6" id="KW-0406">Ion transport</keyword>
<comment type="similarity">
    <text evidence="3">Belongs to the ATPase gamma chain family.</text>
</comment>
<protein>
    <submittedName>
        <fullName evidence="10">ATP synthase family protein</fullName>
    </submittedName>
</protein>
<evidence type="ECO:0000256" key="1">
    <source>
        <dbReference type="ARBA" id="ARBA00003456"/>
    </source>
</evidence>
<sequence>MTVLKQLRDRIKAVSSTQKITKAMQLIASSRFRKFESIILEAENYLQVAIEILVGGLNSSNYSNLGIKEQFLLGIAKQDSQINNKAAIILLIVLSSEQGLCGGFNSTILKELRRDINNIQLQGHDFRLVILGKKAYDNLRPDFTNKIISYNDLHHIKISTIVNLQQEIQKFVIENNSVSICKVYYNKFINIAKQKLDKLILFPITDLPSSNTKHYYELEGQHLISQAIDWYLIAKLFHIVTLHKASEEIARIAAMEAATINANDVIAKLTIQLNRSRQAAVTKELIEVISSAEAIT</sequence>
<evidence type="ECO:0000256" key="9">
    <source>
        <dbReference type="ARBA" id="ARBA00023310"/>
    </source>
</evidence>
<dbReference type="PANTHER" id="PTHR11693">
    <property type="entry name" value="ATP SYNTHASE GAMMA CHAIN"/>
    <property type="match status" value="1"/>
</dbReference>
<dbReference type="Gene3D" id="1.10.287.80">
    <property type="entry name" value="ATP synthase, gamma subunit, helix hairpin domain"/>
    <property type="match status" value="1"/>
</dbReference>
<reference evidence="10 11" key="1">
    <citation type="submission" date="2015-02" db="EMBL/GenBank/DDBJ databases">
        <title>Genome Sequencing of Rickettsiales.</title>
        <authorList>
            <person name="Daugherty S.C."/>
            <person name="Su Q."/>
            <person name="Abolude K."/>
            <person name="Beier-Sexton M."/>
            <person name="Carlyon J.A."/>
            <person name="Carter R."/>
            <person name="Day N.P."/>
            <person name="Dumler S.J."/>
            <person name="Dyachenko V."/>
            <person name="Godinez A."/>
            <person name="Kurtti T.J."/>
            <person name="Lichay M."/>
            <person name="Mullins K.E."/>
            <person name="Ott S."/>
            <person name="Pappas-Brown V."/>
            <person name="Paris D.H."/>
            <person name="Patel P."/>
            <person name="Richards A.L."/>
            <person name="Sadzewicz L."/>
            <person name="Sears K."/>
            <person name="Seidman D."/>
            <person name="Sengamalay N."/>
            <person name="Stenos J."/>
            <person name="Tallon L.J."/>
            <person name="Vincent G."/>
            <person name="Fraser C.M."/>
            <person name="Munderloh U."/>
            <person name="Dunning-Hotopp J.C."/>
        </authorList>
    </citation>
    <scope>NUCLEOTIDE SEQUENCE [LARGE SCALE GENOMIC DNA]</scope>
    <source>
        <strain evidence="10 11">Fuller</strain>
    </source>
</reference>
<dbReference type="Pfam" id="PF00231">
    <property type="entry name" value="ATP-synt"/>
    <property type="match status" value="1"/>
</dbReference>
<dbReference type="AlphaFoldDB" id="A0A0F3MMN5"/>
<evidence type="ECO:0000256" key="6">
    <source>
        <dbReference type="ARBA" id="ARBA00023065"/>
    </source>
</evidence>
<dbReference type="GO" id="GO:0046933">
    <property type="term" value="F:proton-transporting ATP synthase activity, rotational mechanism"/>
    <property type="evidence" value="ECO:0007669"/>
    <property type="project" value="InterPro"/>
</dbReference>
<dbReference type="Proteomes" id="UP000033616">
    <property type="component" value="Unassembled WGS sequence"/>
</dbReference>
<comment type="caution">
    <text evidence="10">The sequence shown here is derived from an EMBL/GenBank/DDBJ whole genome shotgun (WGS) entry which is preliminary data.</text>
</comment>
<dbReference type="GO" id="GO:0045259">
    <property type="term" value="C:proton-transporting ATP synthase complex"/>
    <property type="evidence" value="ECO:0007669"/>
    <property type="project" value="UniProtKB-KW"/>
</dbReference>
<organism evidence="10 11">
    <name type="scientific">Orientia chuto str. Dubai</name>
    <dbReference type="NCBI Taxonomy" id="1359168"/>
    <lineage>
        <taxon>Bacteria</taxon>
        <taxon>Pseudomonadati</taxon>
        <taxon>Pseudomonadota</taxon>
        <taxon>Alphaproteobacteria</taxon>
        <taxon>Rickettsiales</taxon>
        <taxon>Rickettsiaceae</taxon>
        <taxon>Rickettsieae</taxon>
        <taxon>Orientia</taxon>
    </lineage>
</organism>
<comment type="function">
    <text evidence="1">Produces ATP from ADP in the presence of a proton gradient across the membrane. The gamma chain is believed to be important in regulating ATPase activity and the flow of protons through the CF(0) complex.</text>
</comment>
<accession>A0A0F3MMN5</accession>
<evidence type="ECO:0000256" key="8">
    <source>
        <dbReference type="ARBA" id="ARBA00023196"/>
    </source>
</evidence>
<keyword evidence="9" id="KW-0066">ATP synthesis</keyword>
<dbReference type="STRING" id="1359168.OCHUTO_0298"/>
<dbReference type="OrthoDB" id="9812769at2"/>
<dbReference type="PRINTS" id="PR00126">
    <property type="entry name" value="ATPASEGAMMA"/>
</dbReference>
<keyword evidence="11" id="KW-1185">Reference proteome</keyword>
<dbReference type="CDD" id="cd12151">
    <property type="entry name" value="F1-ATPase_gamma"/>
    <property type="match status" value="1"/>
</dbReference>
<evidence type="ECO:0000256" key="2">
    <source>
        <dbReference type="ARBA" id="ARBA00004170"/>
    </source>
</evidence>
<dbReference type="Gene3D" id="3.40.1380.10">
    <property type="match status" value="1"/>
</dbReference>
<dbReference type="InterPro" id="IPR035968">
    <property type="entry name" value="ATP_synth_F1_ATPase_gsu"/>
</dbReference>
<gene>
    <name evidence="10" type="ORF">OCHUTO_0298</name>
</gene>
<keyword evidence="7" id="KW-0472">Membrane</keyword>
<dbReference type="RefSeq" id="WP_045797063.1">
    <property type="nucleotide sequence ID" value="NZ_LANP01000005.1"/>
</dbReference>